<reference evidence="1" key="2">
    <citation type="journal article" date="2023" name="Science">
        <title>Genomic signatures of disease resistance in endangered staghorn corals.</title>
        <authorList>
            <person name="Vollmer S.V."/>
            <person name="Selwyn J.D."/>
            <person name="Despard B.A."/>
            <person name="Roesel C.L."/>
        </authorList>
    </citation>
    <scope>NUCLEOTIDE SEQUENCE</scope>
    <source>
        <strain evidence="1">K2</strain>
    </source>
</reference>
<keyword evidence="2" id="KW-1185">Reference proteome</keyword>
<reference evidence="1" key="1">
    <citation type="journal article" date="2023" name="G3 (Bethesda)">
        <title>Whole genome assembly and annotation of the endangered Caribbean coral Acropora cervicornis.</title>
        <authorList>
            <person name="Selwyn J.D."/>
            <person name="Vollmer S.V."/>
        </authorList>
    </citation>
    <scope>NUCLEOTIDE SEQUENCE</scope>
    <source>
        <strain evidence="1">K2</strain>
    </source>
</reference>
<dbReference type="Proteomes" id="UP001249851">
    <property type="component" value="Unassembled WGS sequence"/>
</dbReference>
<name>A0AAD9QDU4_ACRCE</name>
<sequence>MSVSGLVRSSWLAGPRFLSGPAAALSLEPGGFLLGRCDPEVCKVSVHVTHTPDRSGLSTSSFSRFSSFTSLQRAIANLIVVIKKFKLRKNKLHEVKRERKPPGEREHRGPTLLELQQATTVIIKAVQQEVFADEFKLQHQI</sequence>
<accession>A0AAD9QDU4</accession>
<dbReference type="EMBL" id="JARQWQ010000040">
    <property type="protein sequence ID" value="KAK2559447.1"/>
    <property type="molecule type" value="Genomic_DNA"/>
</dbReference>
<protein>
    <submittedName>
        <fullName evidence="1">Uncharacterized protein</fullName>
    </submittedName>
</protein>
<evidence type="ECO:0000313" key="2">
    <source>
        <dbReference type="Proteomes" id="UP001249851"/>
    </source>
</evidence>
<organism evidence="1 2">
    <name type="scientific">Acropora cervicornis</name>
    <name type="common">Staghorn coral</name>
    <dbReference type="NCBI Taxonomy" id="6130"/>
    <lineage>
        <taxon>Eukaryota</taxon>
        <taxon>Metazoa</taxon>
        <taxon>Cnidaria</taxon>
        <taxon>Anthozoa</taxon>
        <taxon>Hexacorallia</taxon>
        <taxon>Scleractinia</taxon>
        <taxon>Astrocoeniina</taxon>
        <taxon>Acroporidae</taxon>
        <taxon>Acropora</taxon>
    </lineage>
</organism>
<dbReference type="PANTHER" id="PTHR47331">
    <property type="entry name" value="PHD-TYPE DOMAIN-CONTAINING PROTEIN"/>
    <property type="match status" value="1"/>
</dbReference>
<dbReference type="AlphaFoldDB" id="A0AAD9QDU4"/>
<gene>
    <name evidence="1" type="ORF">P5673_018082</name>
</gene>
<comment type="caution">
    <text evidence="1">The sequence shown here is derived from an EMBL/GenBank/DDBJ whole genome shotgun (WGS) entry which is preliminary data.</text>
</comment>
<evidence type="ECO:0000313" key="1">
    <source>
        <dbReference type="EMBL" id="KAK2559447.1"/>
    </source>
</evidence>
<proteinExistence type="predicted"/>
<dbReference type="PANTHER" id="PTHR47331:SF5">
    <property type="entry name" value="RIBONUCLEASE H"/>
    <property type="match status" value="1"/>
</dbReference>